<organism evidence="3 4">
    <name type="scientific">Aeromicrobium flavum</name>
    <dbReference type="NCBI Taxonomy" id="416568"/>
    <lineage>
        <taxon>Bacteria</taxon>
        <taxon>Bacillati</taxon>
        <taxon>Actinomycetota</taxon>
        <taxon>Actinomycetes</taxon>
        <taxon>Propionibacteriales</taxon>
        <taxon>Nocardioidaceae</taxon>
        <taxon>Aeromicrobium</taxon>
    </lineage>
</organism>
<evidence type="ECO:0000256" key="2">
    <source>
        <dbReference type="SAM" id="Phobius"/>
    </source>
</evidence>
<feature type="compositionally biased region" description="Acidic residues" evidence="1">
    <location>
        <begin position="175"/>
        <end position="186"/>
    </location>
</feature>
<dbReference type="Proteomes" id="UP000321769">
    <property type="component" value="Unassembled WGS sequence"/>
</dbReference>
<name>A0A512HWL5_9ACTN</name>
<evidence type="ECO:0000313" key="4">
    <source>
        <dbReference type="Proteomes" id="UP000321769"/>
    </source>
</evidence>
<feature type="region of interest" description="Disordered" evidence="1">
    <location>
        <begin position="1"/>
        <end position="40"/>
    </location>
</feature>
<dbReference type="OrthoDB" id="5187715at2"/>
<feature type="region of interest" description="Disordered" evidence="1">
    <location>
        <begin position="158"/>
        <end position="186"/>
    </location>
</feature>
<sequence length="186" mass="20334">MAGRGSTPPSRRPAGRRDGRSTPRATTRPTTAPVAVGPTGSGTRFTTRALILLGVAVMLIASYTASVHAWWQQRSEIAALEAENRQTEADIDDLEDQQKRWSDPAYIRQQARERFGWVMPGEVGYRVIGVDGELKGQSSTLEEPEVAPRKPWVERLWGSVEAAGEQPQEAAPAEPADDDPALETDE</sequence>
<feature type="compositionally biased region" description="Low complexity" evidence="1">
    <location>
        <begin position="161"/>
        <end position="174"/>
    </location>
</feature>
<dbReference type="InterPro" id="IPR007060">
    <property type="entry name" value="FtsL/DivIC"/>
</dbReference>
<accession>A0A512HWL5</accession>
<feature type="transmembrane region" description="Helical" evidence="2">
    <location>
        <begin position="49"/>
        <end position="71"/>
    </location>
</feature>
<dbReference type="AlphaFoldDB" id="A0A512HWL5"/>
<feature type="compositionally biased region" description="Low complexity" evidence="1">
    <location>
        <begin position="22"/>
        <end position="38"/>
    </location>
</feature>
<keyword evidence="2" id="KW-0812">Transmembrane</keyword>
<keyword evidence="2" id="KW-0472">Membrane</keyword>
<comment type="caution">
    <text evidence="3">The sequence shown here is derived from an EMBL/GenBank/DDBJ whole genome shotgun (WGS) entry which is preliminary data.</text>
</comment>
<keyword evidence="4" id="KW-1185">Reference proteome</keyword>
<evidence type="ECO:0000256" key="1">
    <source>
        <dbReference type="SAM" id="MobiDB-lite"/>
    </source>
</evidence>
<keyword evidence="2" id="KW-1133">Transmembrane helix</keyword>
<proteinExistence type="predicted"/>
<evidence type="ECO:0000313" key="3">
    <source>
        <dbReference type="EMBL" id="GEO89831.1"/>
    </source>
</evidence>
<dbReference type="Pfam" id="PF04977">
    <property type="entry name" value="DivIC"/>
    <property type="match status" value="1"/>
</dbReference>
<dbReference type="EMBL" id="BJZQ01000011">
    <property type="protein sequence ID" value="GEO89831.1"/>
    <property type="molecule type" value="Genomic_DNA"/>
</dbReference>
<gene>
    <name evidence="3" type="ORF">AFL01nite_21580</name>
</gene>
<reference evidence="3 4" key="1">
    <citation type="submission" date="2019-07" db="EMBL/GenBank/DDBJ databases">
        <title>Whole genome shotgun sequence of Aeromicrobium flavum NBRC 107625.</title>
        <authorList>
            <person name="Hosoyama A."/>
            <person name="Uohara A."/>
            <person name="Ohji S."/>
            <person name="Ichikawa N."/>
        </authorList>
    </citation>
    <scope>NUCLEOTIDE SEQUENCE [LARGE SCALE GENOMIC DNA]</scope>
    <source>
        <strain evidence="3 4">NBRC 107625</strain>
    </source>
</reference>
<evidence type="ECO:0008006" key="5">
    <source>
        <dbReference type="Google" id="ProtNLM"/>
    </source>
</evidence>
<dbReference type="RefSeq" id="WP_146827703.1">
    <property type="nucleotide sequence ID" value="NZ_BAAAYQ010000001.1"/>
</dbReference>
<protein>
    <recommendedName>
        <fullName evidence="5">Septum formation initiator</fullName>
    </recommendedName>
</protein>